<evidence type="ECO:0000313" key="2">
    <source>
        <dbReference type="EMBL" id="GEP12545.1"/>
    </source>
</evidence>
<dbReference type="EMBL" id="BJZV01000046">
    <property type="protein sequence ID" value="GEP12545.1"/>
    <property type="molecule type" value="Genomic_DNA"/>
</dbReference>
<evidence type="ECO:0000256" key="1">
    <source>
        <dbReference type="SAM" id="MobiDB-lite"/>
    </source>
</evidence>
<evidence type="ECO:0000313" key="3">
    <source>
        <dbReference type="Proteomes" id="UP000321750"/>
    </source>
</evidence>
<comment type="caution">
    <text evidence="2">The sequence shown here is derived from an EMBL/GenBank/DDBJ whole genome shotgun (WGS) entry which is preliminary data.</text>
</comment>
<protein>
    <submittedName>
        <fullName evidence="2">Uncharacterized protein</fullName>
    </submittedName>
</protein>
<name>A0A512JRG8_9HYPH</name>
<organism evidence="2 3">
    <name type="scientific">Methylobacterium gnaphalii</name>
    <dbReference type="NCBI Taxonomy" id="1010610"/>
    <lineage>
        <taxon>Bacteria</taxon>
        <taxon>Pseudomonadati</taxon>
        <taxon>Pseudomonadota</taxon>
        <taxon>Alphaproteobacteria</taxon>
        <taxon>Hyphomicrobiales</taxon>
        <taxon>Methylobacteriaceae</taxon>
        <taxon>Methylobacterium</taxon>
    </lineage>
</organism>
<dbReference type="Proteomes" id="UP000321750">
    <property type="component" value="Unassembled WGS sequence"/>
</dbReference>
<feature type="region of interest" description="Disordered" evidence="1">
    <location>
        <begin position="106"/>
        <end position="130"/>
    </location>
</feature>
<proteinExistence type="predicted"/>
<reference evidence="2 3" key="1">
    <citation type="submission" date="2019-07" db="EMBL/GenBank/DDBJ databases">
        <title>Whole genome shotgun sequence of Methylobacterium gnaphalii NBRC 107716.</title>
        <authorList>
            <person name="Hosoyama A."/>
            <person name="Uohara A."/>
            <person name="Ohji S."/>
            <person name="Ichikawa N."/>
        </authorList>
    </citation>
    <scope>NUCLEOTIDE SEQUENCE [LARGE SCALE GENOMIC DNA]</scope>
    <source>
        <strain evidence="2 3">NBRC 107716</strain>
    </source>
</reference>
<keyword evidence="3" id="KW-1185">Reference proteome</keyword>
<sequence>MLTSEQIARAKREFQYSAPGNIHHEHDDCIRIAYEWLDAQIKLGRTQRGYVALKHIIEEWGGRYVSQNDVEIAAHLHPEVRGIYPAFNLSRKAVEPCTSRLKGIEQANRMPGYRDNHSSANYRSRELRAG</sequence>
<gene>
    <name evidence="2" type="ORF">MGN01_43900</name>
</gene>
<dbReference type="AlphaFoldDB" id="A0A512JRG8"/>
<feature type="compositionally biased region" description="Basic and acidic residues" evidence="1">
    <location>
        <begin position="112"/>
        <end position="130"/>
    </location>
</feature>
<accession>A0A512JRG8</accession>